<evidence type="ECO:0000313" key="1">
    <source>
        <dbReference type="EMBL" id="MBL0403720.1"/>
    </source>
</evidence>
<accession>A0A936Z9Z3</accession>
<keyword evidence="2" id="KW-1185">Reference proteome</keyword>
<evidence type="ECO:0000313" key="2">
    <source>
        <dbReference type="Proteomes" id="UP000605848"/>
    </source>
</evidence>
<reference evidence="1" key="1">
    <citation type="submission" date="2021-01" db="EMBL/GenBank/DDBJ databases">
        <title>Microvirga sp.</title>
        <authorList>
            <person name="Kim M.K."/>
        </authorList>
    </citation>
    <scope>NUCLEOTIDE SEQUENCE</scope>
    <source>
        <strain evidence="1">5420S-16</strain>
    </source>
</reference>
<proteinExistence type="predicted"/>
<sequence>MDETILHQAQEFCRLLDGVLTRIQADDQADEDVKLAAFDIQEDLRFFQEAVFWSELRRTGQIPESRTTDSLVVTAEGHDHNALHPNHGTLGKATDIKNGTSAPYRDMLGSAHYGGFVGAGVASLHHVQHALTSQIPENIPVHVFGELAAAASCGAILTLVTSAICSQLKTRRDFA</sequence>
<organism evidence="1 2">
    <name type="scientific">Microvirga aerilata</name>
    <dbReference type="NCBI Taxonomy" id="670292"/>
    <lineage>
        <taxon>Bacteria</taxon>
        <taxon>Pseudomonadati</taxon>
        <taxon>Pseudomonadota</taxon>
        <taxon>Alphaproteobacteria</taxon>
        <taxon>Hyphomicrobiales</taxon>
        <taxon>Methylobacteriaceae</taxon>
        <taxon>Microvirga</taxon>
    </lineage>
</organism>
<gene>
    <name evidence="1" type="ORF">JKG68_07070</name>
</gene>
<dbReference type="AlphaFoldDB" id="A0A936Z9Z3"/>
<protein>
    <submittedName>
        <fullName evidence="1">Uncharacterized protein</fullName>
    </submittedName>
</protein>
<dbReference type="Proteomes" id="UP000605848">
    <property type="component" value="Unassembled WGS sequence"/>
</dbReference>
<dbReference type="EMBL" id="JAEQMY010000007">
    <property type="protein sequence ID" value="MBL0403720.1"/>
    <property type="molecule type" value="Genomic_DNA"/>
</dbReference>
<comment type="caution">
    <text evidence="1">The sequence shown here is derived from an EMBL/GenBank/DDBJ whole genome shotgun (WGS) entry which is preliminary data.</text>
</comment>
<dbReference type="RefSeq" id="WP_202057385.1">
    <property type="nucleotide sequence ID" value="NZ_JAEQMY010000007.1"/>
</dbReference>
<name>A0A936Z9Z3_9HYPH</name>